<reference evidence="1 2" key="1">
    <citation type="submission" date="2018-10" db="EMBL/GenBank/DDBJ databases">
        <title>A high-quality apple genome assembly.</title>
        <authorList>
            <person name="Hu J."/>
        </authorList>
    </citation>
    <scope>NUCLEOTIDE SEQUENCE [LARGE SCALE GENOMIC DNA]</scope>
    <source>
        <strain evidence="2">cv. HFTH1</strain>
        <tissue evidence="1">Young leaf</tissue>
    </source>
</reference>
<protein>
    <submittedName>
        <fullName evidence="1">Uncharacterized protein</fullName>
    </submittedName>
</protein>
<dbReference type="EMBL" id="RDQH01000329">
    <property type="protein sequence ID" value="RXI04473.1"/>
    <property type="molecule type" value="Genomic_DNA"/>
</dbReference>
<dbReference type="AlphaFoldDB" id="A0A498KG71"/>
<accession>A0A498KG71</accession>
<sequence>MAATGSLLFLARSAEEEEEVSLKLSLTPEPWVSHMTRCTSAMLLEARRRHGGRRESNRSVINRKLLLGFLLWIKGEVSPYLLFLENGLSFFSCAK</sequence>
<evidence type="ECO:0000313" key="2">
    <source>
        <dbReference type="Proteomes" id="UP000290289"/>
    </source>
</evidence>
<organism evidence="1 2">
    <name type="scientific">Malus domestica</name>
    <name type="common">Apple</name>
    <name type="synonym">Pyrus malus</name>
    <dbReference type="NCBI Taxonomy" id="3750"/>
    <lineage>
        <taxon>Eukaryota</taxon>
        <taxon>Viridiplantae</taxon>
        <taxon>Streptophyta</taxon>
        <taxon>Embryophyta</taxon>
        <taxon>Tracheophyta</taxon>
        <taxon>Spermatophyta</taxon>
        <taxon>Magnoliopsida</taxon>
        <taxon>eudicotyledons</taxon>
        <taxon>Gunneridae</taxon>
        <taxon>Pentapetalae</taxon>
        <taxon>rosids</taxon>
        <taxon>fabids</taxon>
        <taxon>Rosales</taxon>
        <taxon>Rosaceae</taxon>
        <taxon>Amygdaloideae</taxon>
        <taxon>Maleae</taxon>
        <taxon>Malus</taxon>
    </lineage>
</organism>
<comment type="caution">
    <text evidence="1">The sequence shown here is derived from an EMBL/GenBank/DDBJ whole genome shotgun (WGS) entry which is preliminary data.</text>
</comment>
<proteinExistence type="predicted"/>
<gene>
    <name evidence="1" type="ORF">DVH24_038747</name>
</gene>
<dbReference type="Proteomes" id="UP000290289">
    <property type="component" value="Chromosome 3"/>
</dbReference>
<evidence type="ECO:0000313" key="1">
    <source>
        <dbReference type="EMBL" id="RXI04473.1"/>
    </source>
</evidence>
<name>A0A498KG71_MALDO</name>
<keyword evidence="2" id="KW-1185">Reference proteome</keyword>